<proteinExistence type="predicted"/>
<name>A0A849W1Z0_9HYPH</name>
<sequence length="191" mass="21021">MNHRKLLYCSIAFAFLAPAFASAQETKQPEKTQDQGQHPAKPAEPAAEAQNQTPPEYLDNRSTPETLIRSYYNAINRQEYARAYSYYAPDNPPKPFAEFQKGYETTASVKVLFGKAEGEGAAGSAYWSKPVAIESTGKDGKMEVFNGCYRLRLANPAIQGVPYLPMSILDGTLEKSDKSLEESVPEGCEAP</sequence>
<dbReference type="AlphaFoldDB" id="A0A849W1Z0"/>
<keyword evidence="2" id="KW-0732">Signal</keyword>
<feature type="region of interest" description="Disordered" evidence="1">
    <location>
        <begin position="24"/>
        <end position="62"/>
    </location>
</feature>
<accession>A0A849W1Z0</accession>
<organism evidence="3 4">
    <name type="scientific">Phyllobacterium pellucidum</name>
    <dbReference type="NCBI Taxonomy" id="2740464"/>
    <lineage>
        <taxon>Bacteria</taxon>
        <taxon>Pseudomonadati</taxon>
        <taxon>Pseudomonadota</taxon>
        <taxon>Alphaproteobacteria</taxon>
        <taxon>Hyphomicrobiales</taxon>
        <taxon>Phyllobacteriaceae</taxon>
        <taxon>Phyllobacterium</taxon>
    </lineage>
</organism>
<dbReference type="RefSeq" id="WP_113280752.1">
    <property type="nucleotide sequence ID" value="NZ_JABUMX010000009.1"/>
</dbReference>
<dbReference type="Proteomes" id="UP000550508">
    <property type="component" value="Unassembled WGS sequence"/>
</dbReference>
<reference evidence="3 4" key="1">
    <citation type="submission" date="2020-05" db="EMBL/GenBank/DDBJ databases">
        <authorList>
            <person name="Kim M.K."/>
        </authorList>
    </citation>
    <scope>NUCLEOTIDE SEQUENCE [LARGE SCALE GENOMIC DNA]</scope>
    <source>
        <strain evidence="3 4">BT25</strain>
    </source>
</reference>
<gene>
    <name evidence="3" type="ORF">HQ945_22450</name>
</gene>
<evidence type="ECO:0000256" key="2">
    <source>
        <dbReference type="SAM" id="SignalP"/>
    </source>
</evidence>
<evidence type="ECO:0000313" key="3">
    <source>
        <dbReference type="EMBL" id="NTS34023.1"/>
    </source>
</evidence>
<evidence type="ECO:0000313" key="4">
    <source>
        <dbReference type="Proteomes" id="UP000550508"/>
    </source>
</evidence>
<keyword evidence="4" id="KW-1185">Reference proteome</keyword>
<protein>
    <submittedName>
        <fullName evidence="3">Uncharacterized protein</fullName>
    </submittedName>
</protein>
<dbReference type="EMBL" id="JABUMX010000009">
    <property type="protein sequence ID" value="NTS34023.1"/>
    <property type="molecule type" value="Genomic_DNA"/>
</dbReference>
<feature type="chain" id="PRO_5032378049" evidence="2">
    <location>
        <begin position="24"/>
        <end position="191"/>
    </location>
</feature>
<feature type="signal peptide" evidence="2">
    <location>
        <begin position="1"/>
        <end position="23"/>
    </location>
</feature>
<evidence type="ECO:0000256" key="1">
    <source>
        <dbReference type="SAM" id="MobiDB-lite"/>
    </source>
</evidence>
<feature type="compositionally biased region" description="Low complexity" evidence="1">
    <location>
        <begin position="37"/>
        <end position="56"/>
    </location>
</feature>
<comment type="caution">
    <text evidence="3">The sequence shown here is derived from an EMBL/GenBank/DDBJ whole genome shotgun (WGS) entry which is preliminary data.</text>
</comment>